<comment type="subcellular location">
    <subcellularLocation>
        <location evidence="1">Cell projection</location>
        <location evidence="1">Cilium</location>
    </subcellularLocation>
</comment>
<dbReference type="InterPro" id="IPR035892">
    <property type="entry name" value="C2_domain_sf"/>
</dbReference>
<name>A0A016TUU3_9BILA</name>
<dbReference type="EMBL" id="JARK01001414">
    <property type="protein sequence ID" value="EYC06158.1"/>
    <property type="molecule type" value="Genomic_DNA"/>
</dbReference>
<feature type="compositionally biased region" description="Low complexity" evidence="7">
    <location>
        <begin position="133"/>
        <end position="162"/>
    </location>
</feature>
<feature type="region of interest" description="Disordered" evidence="7">
    <location>
        <begin position="884"/>
        <end position="1097"/>
    </location>
</feature>
<feature type="region of interest" description="Disordered" evidence="7">
    <location>
        <begin position="133"/>
        <end position="178"/>
    </location>
</feature>
<evidence type="ECO:0000256" key="7">
    <source>
        <dbReference type="SAM" id="MobiDB-lite"/>
    </source>
</evidence>
<dbReference type="AlphaFoldDB" id="A0A016TUU3"/>
<dbReference type="PANTHER" id="PTHR14240:SF1">
    <property type="entry name" value="PROTEIN FANTOM-RELATED"/>
    <property type="match status" value="1"/>
</dbReference>
<feature type="domain" description="C2" evidence="8">
    <location>
        <begin position="664"/>
        <end position="788"/>
    </location>
</feature>
<organism evidence="9 10">
    <name type="scientific">Ancylostoma ceylanicum</name>
    <dbReference type="NCBI Taxonomy" id="53326"/>
    <lineage>
        <taxon>Eukaryota</taxon>
        <taxon>Metazoa</taxon>
        <taxon>Ecdysozoa</taxon>
        <taxon>Nematoda</taxon>
        <taxon>Chromadorea</taxon>
        <taxon>Rhabditida</taxon>
        <taxon>Rhabditina</taxon>
        <taxon>Rhabditomorpha</taxon>
        <taxon>Strongyloidea</taxon>
        <taxon>Ancylostomatidae</taxon>
        <taxon>Ancylostomatinae</taxon>
        <taxon>Ancylostoma</taxon>
    </lineage>
</organism>
<feature type="region of interest" description="Disordered" evidence="7">
    <location>
        <begin position="331"/>
        <end position="383"/>
    </location>
</feature>
<proteinExistence type="inferred from homology"/>
<dbReference type="InterPro" id="IPR000008">
    <property type="entry name" value="C2_dom"/>
</dbReference>
<comment type="similarity">
    <text evidence="2">Belongs to the RPGRIP1 family.</text>
</comment>
<dbReference type="PROSITE" id="PS50004">
    <property type="entry name" value="C2"/>
    <property type="match status" value="1"/>
</dbReference>
<feature type="compositionally biased region" description="Basic and acidic residues" evidence="7">
    <location>
        <begin position="983"/>
        <end position="992"/>
    </location>
</feature>
<evidence type="ECO:0000256" key="1">
    <source>
        <dbReference type="ARBA" id="ARBA00004138"/>
    </source>
</evidence>
<evidence type="ECO:0000313" key="10">
    <source>
        <dbReference type="Proteomes" id="UP000024635"/>
    </source>
</evidence>
<feature type="region of interest" description="Disordered" evidence="7">
    <location>
        <begin position="817"/>
        <end position="851"/>
    </location>
</feature>
<keyword evidence="5" id="KW-0966">Cell projection</keyword>
<evidence type="ECO:0000256" key="5">
    <source>
        <dbReference type="ARBA" id="ARBA00023273"/>
    </source>
</evidence>
<dbReference type="InterPro" id="IPR021656">
    <property type="entry name" value="C2-C2_1"/>
</dbReference>
<keyword evidence="4" id="KW-0969">Cilium</keyword>
<feature type="compositionally biased region" description="Polar residues" evidence="7">
    <location>
        <begin position="1009"/>
        <end position="1018"/>
    </location>
</feature>
<feature type="coiled-coil region" evidence="6">
    <location>
        <begin position="200"/>
        <end position="255"/>
    </location>
</feature>
<feature type="coiled-coil region" evidence="6">
    <location>
        <begin position="421"/>
        <end position="494"/>
    </location>
</feature>
<sequence>MYVSLLTLPFRTARELLAVKHVGTISSHFSSWSRPQMVIRPPIETWNRAELEENFHNAYQQLQTAQKKINEQDKKITILNTRLRRSVMERKAKQDAYVEKEKFDELERENQLLALKLKTVKHQLLTYTTPAARPATASAMTGRSTFRPQPTRRAPPTASTPADKTARTEPNTERARTPTARISEAALKDKASYIRLNRLVREKNSQVAELQYEVERLNGLLHDLRSQLETKTSAVRELEIEVRNAREQADDAQYLGKIELLTKQLAVVHSENEVLKEANERLVKQSLSVEFDEGTKEQIELRKQISVLEEKLKDAEQRRVKVEQKLRKEKRALKHLKEKEHSSRKGSIVVQREHTRSEESVDETESVPAKEKDSRKKKKKKGENDDDILDRLYRDVSAILETHDHYDDGIIDASVGSAEKLAKWKKMYATLYDELEKLRSMLLIQHDINQKQGTEISLLQEEMESVKVKYESKLKDLRDKLVEKQKKILLLEEQIRSIAYGTQKPIPVKPTDTKAEISTDLSIMFTSVSLTDEYVASVGACPAYFLSLEFFDFELQTTPILTKQTSPLDFTTIYSVVVSNLFVHYIETNGITIELYSPQGTSYSLLAAGVVNLKPLLQKGAKSRYVGELKLISLESGSTIANLKYELNTTEELAKSITSYQVAEAAQKVLPIEIPADEQQFEELTVMVHRCTGLDNIRQIEVCVIYEFFSFSPYFTNYVTSSKTAEFNSKRDWSLPKEAVESYLGETEITFFLFENRPNGQEEKDAVLAMLSLPLAPLAENKLIKGSFMMTKADGSDSGIFLDVNVMWKHGLSHFAPKPTTTNTTVSEAPPETKEIQELPPTPSKPTVLPQESVDIIRKDSSSSDEIYSPVSVVSPKIPSVTEILQSNGRTSEREDIETISLKDSSRNSDGPSASNPPEQVQEDQSSSSSSSASSAPKQTVVPDAPPLSASESEGSVQSQSEGTVVIDAGSRDSDALPVETISKMEKDKNEIRSLLGNLPPIAKPRLSKSPSEFSNFTMFGKPKQESEESARSKASSENSEQLGDRQRMVVFTDPLHKSIPPSETSSVSSPPPKPPVRLPARGGRSAIRVKSVEQEDDSDVDESRTVSIFIDRIYIPEFSRLLHPSFDDVKVYVDWFFLDYPLEESRTPQAISIPRIPDSPGLFAYKKEFQLSKRRVALLEQWLELGNRLDFTLITEGEDSEELAVAQLELSRTATDETTTIQFLDINGEHYADLDLIVSYSPQIFDCLKS</sequence>
<dbReference type="GO" id="GO:1905515">
    <property type="term" value="P:non-motile cilium assembly"/>
    <property type="evidence" value="ECO:0007669"/>
    <property type="project" value="TreeGrafter"/>
</dbReference>
<dbReference type="PANTHER" id="PTHR14240">
    <property type="entry name" value="RETINITIS PIGMENTOSA GTPASE REGULATOR-INTERACTING PROTEIN"/>
    <property type="match status" value="1"/>
</dbReference>
<dbReference type="SUPFAM" id="SSF49562">
    <property type="entry name" value="C2 domain (Calcium/lipid-binding domain, CaLB)"/>
    <property type="match status" value="1"/>
</dbReference>
<feature type="compositionally biased region" description="Low complexity" evidence="7">
    <location>
        <begin position="1059"/>
        <end position="1069"/>
    </location>
</feature>
<dbReference type="Gene3D" id="2.60.40.150">
    <property type="entry name" value="C2 domain"/>
    <property type="match status" value="3"/>
</dbReference>
<dbReference type="GO" id="GO:0035869">
    <property type="term" value="C:ciliary transition zone"/>
    <property type="evidence" value="ECO:0007669"/>
    <property type="project" value="TreeGrafter"/>
</dbReference>
<keyword evidence="3 6" id="KW-0175">Coiled coil</keyword>
<dbReference type="OrthoDB" id="2133912at2759"/>
<evidence type="ECO:0000256" key="4">
    <source>
        <dbReference type="ARBA" id="ARBA00023069"/>
    </source>
</evidence>
<dbReference type="STRING" id="53326.A0A016TUU3"/>
<protein>
    <recommendedName>
        <fullName evidence="8">C2 domain-containing protein</fullName>
    </recommendedName>
</protein>
<dbReference type="Pfam" id="PF11618">
    <property type="entry name" value="C2-C2_1"/>
    <property type="match status" value="1"/>
</dbReference>
<feature type="compositionally biased region" description="Polar residues" evidence="7">
    <location>
        <begin position="908"/>
        <end position="925"/>
    </location>
</feature>
<dbReference type="GO" id="GO:0005856">
    <property type="term" value="C:cytoskeleton"/>
    <property type="evidence" value="ECO:0007669"/>
    <property type="project" value="UniProtKB-ARBA"/>
</dbReference>
<evidence type="ECO:0000256" key="3">
    <source>
        <dbReference type="ARBA" id="ARBA00023054"/>
    </source>
</evidence>
<keyword evidence="10" id="KW-1185">Reference proteome</keyword>
<comment type="caution">
    <text evidence="9">The sequence shown here is derived from an EMBL/GenBank/DDBJ whole genome shotgun (WGS) entry which is preliminary data.</text>
</comment>
<reference evidence="10" key="1">
    <citation type="journal article" date="2015" name="Nat. Genet.">
        <title>The genome and transcriptome of the zoonotic hookworm Ancylostoma ceylanicum identify infection-specific gene families.</title>
        <authorList>
            <person name="Schwarz E.M."/>
            <person name="Hu Y."/>
            <person name="Antoshechkin I."/>
            <person name="Miller M.M."/>
            <person name="Sternberg P.W."/>
            <person name="Aroian R.V."/>
        </authorList>
    </citation>
    <scope>NUCLEOTIDE SEQUENCE</scope>
    <source>
        <strain evidence="10">HY135</strain>
    </source>
</reference>
<feature type="compositionally biased region" description="Basic and acidic residues" evidence="7">
    <location>
        <begin position="164"/>
        <end position="176"/>
    </location>
</feature>
<accession>A0A016TUU3</accession>
<evidence type="ECO:0000259" key="8">
    <source>
        <dbReference type="PROSITE" id="PS50004"/>
    </source>
</evidence>
<feature type="compositionally biased region" description="Low complexity" evidence="7">
    <location>
        <begin position="949"/>
        <end position="963"/>
    </location>
</feature>
<feature type="coiled-coil region" evidence="6">
    <location>
        <begin position="48"/>
        <end position="123"/>
    </location>
</feature>
<dbReference type="InterPro" id="IPR031139">
    <property type="entry name" value="RPGRIP1_fam"/>
</dbReference>
<feature type="compositionally biased region" description="Low complexity" evidence="7">
    <location>
        <begin position="926"/>
        <end position="936"/>
    </location>
</feature>
<evidence type="ECO:0000256" key="6">
    <source>
        <dbReference type="SAM" id="Coils"/>
    </source>
</evidence>
<evidence type="ECO:0000313" key="9">
    <source>
        <dbReference type="EMBL" id="EYC06158.1"/>
    </source>
</evidence>
<feature type="compositionally biased region" description="Basic and acidic residues" evidence="7">
    <location>
        <begin position="1023"/>
        <end position="1032"/>
    </location>
</feature>
<gene>
    <name evidence="9" type="primary">Acey_s0078.g1217</name>
    <name evidence="9" type="ORF">Y032_0078g1217</name>
</gene>
<dbReference type="Proteomes" id="UP000024635">
    <property type="component" value="Unassembled WGS sequence"/>
</dbReference>
<evidence type="ECO:0000256" key="2">
    <source>
        <dbReference type="ARBA" id="ARBA00006042"/>
    </source>
</evidence>